<dbReference type="AlphaFoldDB" id="A0A5E4UHD2"/>
<sequence length="182" mass="20825">MIARSLLTTLDRWDKAGIWAYSSHTLRLLFPEDERTMLRALTRHQESGIIERVARGLYINPRARSLPPDLLGALVPFLRPWDFNYLSLESALSQAGLISQIPSRLTLMTTGRSQTFNTPYGTLEFTHTSQKPDQLRDEMIFDNQRDFAVATPKRALRDLRRVGRNLDLVMPMESTDATSYAN</sequence>
<keyword evidence="2" id="KW-1185">Reference proteome</keyword>
<name>A0A5E4UHD2_9BURK</name>
<reference evidence="1 2" key="1">
    <citation type="submission" date="2019-08" db="EMBL/GenBank/DDBJ databases">
        <authorList>
            <person name="Peeters C."/>
        </authorList>
    </citation>
    <scope>NUCLEOTIDE SEQUENCE [LARGE SCALE GENOMIC DNA]</scope>
    <source>
        <strain evidence="1 2">LMG 30175</strain>
    </source>
</reference>
<dbReference type="RefSeq" id="WP_150696883.1">
    <property type="nucleotide sequence ID" value="NZ_CABPRZ010000007.1"/>
</dbReference>
<evidence type="ECO:0000313" key="2">
    <source>
        <dbReference type="Proteomes" id="UP000414233"/>
    </source>
</evidence>
<accession>A0A5E4UHD2</accession>
<organism evidence="1 2">
    <name type="scientific">Pandoraea terrae</name>
    <dbReference type="NCBI Taxonomy" id="1537710"/>
    <lineage>
        <taxon>Bacteria</taxon>
        <taxon>Pseudomonadati</taxon>
        <taxon>Pseudomonadota</taxon>
        <taxon>Betaproteobacteria</taxon>
        <taxon>Burkholderiales</taxon>
        <taxon>Burkholderiaceae</taxon>
        <taxon>Pandoraea</taxon>
    </lineage>
</organism>
<evidence type="ECO:0008006" key="3">
    <source>
        <dbReference type="Google" id="ProtNLM"/>
    </source>
</evidence>
<protein>
    <recommendedName>
        <fullName evidence="3">Transcriptional regulator, AbiEi antitoxin, Type IV TA system</fullName>
    </recommendedName>
</protein>
<dbReference type="InterPro" id="IPR059220">
    <property type="entry name" value="AbiEi"/>
</dbReference>
<gene>
    <name evidence="1" type="ORF">PTE30175_01967</name>
</gene>
<dbReference type="OrthoDB" id="3235173at2"/>
<dbReference type="EMBL" id="CABPRZ010000007">
    <property type="protein sequence ID" value="VVD99271.1"/>
    <property type="molecule type" value="Genomic_DNA"/>
</dbReference>
<evidence type="ECO:0000313" key="1">
    <source>
        <dbReference type="EMBL" id="VVD99271.1"/>
    </source>
</evidence>
<proteinExistence type="predicted"/>
<dbReference type="NCBIfam" id="NF047376">
    <property type="entry name" value="TAA_AbiEi"/>
    <property type="match status" value="1"/>
</dbReference>
<dbReference type="Proteomes" id="UP000414233">
    <property type="component" value="Unassembled WGS sequence"/>
</dbReference>